<feature type="compositionally biased region" description="Basic and acidic residues" evidence="2">
    <location>
        <begin position="37"/>
        <end position="55"/>
    </location>
</feature>
<organism evidence="4 5">
    <name type="scientific">Caballeronia sordidicola</name>
    <name type="common">Burkholderia sordidicola</name>
    <dbReference type="NCBI Taxonomy" id="196367"/>
    <lineage>
        <taxon>Bacteria</taxon>
        <taxon>Pseudomonadati</taxon>
        <taxon>Pseudomonadota</taxon>
        <taxon>Betaproteobacteria</taxon>
        <taxon>Burkholderiales</taxon>
        <taxon>Burkholderiaceae</taxon>
        <taxon>Caballeronia</taxon>
    </lineage>
</organism>
<comment type="similarity">
    <text evidence="1">Belongs to the UPF0337 (CsbD) family.</text>
</comment>
<dbReference type="Pfam" id="PF05532">
    <property type="entry name" value="CsbD"/>
    <property type="match status" value="1"/>
</dbReference>
<dbReference type="EMBL" id="FCOC02000035">
    <property type="protein sequence ID" value="SAL54639.1"/>
    <property type="molecule type" value="Genomic_DNA"/>
</dbReference>
<evidence type="ECO:0000313" key="5">
    <source>
        <dbReference type="Proteomes" id="UP000054893"/>
    </source>
</evidence>
<reference evidence="4 5" key="1">
    <citation type="submission" date="2016-01" db="EMBL/GenBank/DDBJ databases">
        <authorList>
            <person name="Oliw E.H."/>
        </authorList>
    </citation>
    <scope>NUCLEOTIDE SEQUENCE [LARGE SCALE GENOMIC DNA]</scope>
    <source>
        <strain evidence="4">LMG 22029</strain>
    </source>
</reference>
<accession>A0A158IED8</accession>
<dbReference type="InterPro" id="IPR036629">
    <property type="entry name" value="YjbJ_sf"/>
</dbReference>
<name>A0A158IED8_CABSO</name>
<proteinExistence type="inferred from homology"/>
<feature type="compositionally biased region" description="Basic and acidic residues" evidence="2">
    <location>
        <begin position="1"/>
        <end position="12"/>
    </location>
</feature>
<feature type="region of interest" description="Disordered" evidence="2">
    <location>
        <begin position="1"/>
        <end position="94"/>
    </location>
</feature>
<sequence length="94" mass="10110">MKGTAEKVKGKVNEAVGNATDDPSKKAKGQLQQGDGEAQKQHSGLKEDVKDEQKRAVSRSRSQKMSGLPGVFMTRPRRACRPVATSSRGRACQG</sequence>
<protein>
    <submittedName>
        <fullName evidence="4">CsbD-like protein</fullName>
    </submittedName>
</protein>
<evidence type="ECO:0000259" key="3">
    <source>
        <dbReference type="Pfam" id="PF05532"/>
    </source>
</evidence>
<evidence type="ECO:0000256" key="2">
    <source>
        <dbReference type="SAM" id="MobiDB-lite"/>
    </source>
</evidence>
<dbReference type="Gene3D" id="1.10.1470.10">
    <property type="entry name" value="YjbJ"/>
    <property type="match status" value="1"/>
</dbReference>
<feature type="domain" description="CsbD-like" evidence="3">
    <location>
        <begin position="1"/>
        <end position="51"/>
    </location>
</feature>
<dbReference type="SUPFAM" id="SSF69047">
    <property type="entry name" value="Hypothetical protein YjbJ"/>
    <property type="match status" value="1"/>
</dbReference>
<evidence type="ECO:0000256" key="1">
    <source>
        <dbReference type="ARBA" id="ARBA00009129"/>
    </source>
</evidence>
<dbReference type="Proteomes" id="UP000054893">
    <property type="component" value="Unassembled WGS sequence"/>
</dbReference>
<dbReference type="InterPro" id="IPR008462">
    <property type="entry name" value="CsbD"/>
</dbReference>
<dbReference type="AlphaFoldDB" id="A0A158IED8"/>
<gene>
    <name evidence="4" type="ORF">AWB64_06022</name>
</gene>
<evidence type="ECO:0000313" key="4">
    <source>
        <dbReference type="EMBL" id="SAL54639.1"/>
    </source>
</evidence>